<feature type="region of interest" description="Disordered" evidence="1">
    <location>
        <begin position="1"/>
        <end position="20"/>
    </location>
</feature>
<reference evidence="2 3" key="1">
    <citation type="journal article" date="2016" name="Environ. Microbiol.">
        <title>Genomic resolution of a cold subsurface aquifer community provides metabolic insights for novel microbes adapted to high CO concentrations.</title>
        <authorList>
            <person name="Probst A.J."/>
            <person name="Castelle C.J."/>
            <person name="Singh A."/>
            <person name="Brown C.T."/>
            <person name="Anantharaman K."/>
            <person name="Sharon I."/>
            <person name="Hug L.A."/>
            <person name="Burstein D."/>
            <person name="Emerson J.B."/>
            <person name="Thomas B.C."/>
            <person name="Banfield J.F."/>
        </authorList>
    </citation>
    <scope>NUCLEOTIDE SEQUENCE [LARGE SCALE GENOMIC DNA]</scope>
    <source>
        <strain evidence="2">CG1_02_38_13</strain>
    </source>
</reference>
<evidence type="ECO:0000313" key="2">
    <source>
        <dbReference type="EMBL" id="OIO18244.1"/>
    </source>
</evidence>
<sequence>MNSRKEQTARQEEDDPPSGCGYCQYSLNKTGEPVKEAGSSFVVINFLLSLLSSPKSDFYE</sequence>
<accession>A0A1J4U154</accession>
<feature type="compositionally biased region" description="Basic and acidic residues" evidence="1">
    <location>
        <begin position="1"/>
        <end position="11"/>
    </location>
</feature>
<organism evidence="2 3">
    <name type="scientific">Candidatus Kuenenbacteria bacterium CG1_02_38_13</name>
    <dbReference type="NCBI Taxonomy" id="1805235"/>
    <lineage>
        <taxon>Bacteria</taxon>
        <taxon>Candidatus Kueneniibacteriota</taxon>
    </lineage>
</organism>
<evidence type="ECO:0000256" key="1">
    <source>
        <dbReference type="SAM" id="MobiDB-lite"/>
    </source>
</evidence>
<protein>
    <submittedName>
        <fullName evidence="2">Uncharacterized protein</fullName>
    </submittedName>
</protein>
<dbReference type="Proteomes" id="UP000182465">
    <property type="component" value="Unassembled WGS sequence"/>
</dbReference>
<name>A0A1J4U154_9BACT</name>
<proteinExistence type="predicted"/>
<dbReference type="AlphaFoldDB" id="A0A1J4U154"/>
<evidence type="ECO:0000313" key="3">
    <source>
        <dbReference type="Proteomes" id="UP000182465"/>
    </source>
</evidence>
<gene>
    <name evidence="2" type="ORF">AUJ29_00255</name>
</gene>
<comment type="caution">
    <text evidence="2">The sequence shown here is derived from an EMBL/GenBank/DDBJ whole genome shotgun (WGS) entry which is preliminary data.</text>
</comment>
<dbReference type="EMBL" id="MNVB01000007">
    <property type="protein sequence ID" value="OIO18244.1"/>
    <property type="molecule type" value="Genomic_DNA"/>
</dbReference>